<dbReference type="Pfam" id="PF00072">
    <property type="entry name" value="Response_reg"/>
    <property type="match status" value="1"/>
</dbReference>
<dbReference type="CDD" id="cd17557">
    <property type="entry name" value="REC_Rcp-like"/>
    <property type="match status" value="1"/>
</dbReference>
<dbReference type="PANTHER" id="PTHR44520:SF2">
    <property type="entry name" value="RESPONSE REGULATOR RCP1"/>
    <property type="match status" value="1"/>
</dbReference>
<evidence type="ECO:0000313" key="3">
    <source>
        <dbReference type="EMBL" id="MCK9877044.1"/>
    </source>
</evidence>
<comment type="caution">
    <text evidence="3">The sequence shown here is derived from an EMBL/GenBank/DDBJ whole genome shotgun (WGS) entry which is preliminary data.</text>
</comment>
<keyword evidence="4" id="KW-1185">Reference proteome</keyword>
<dbReference type="InterPro" id="IPR011006">
    <property type="entry name" value="CheY-like_superfamily"/>
</dbReference>
<dbReference type="InterPro" id="IPR052893">
    <property type="entry name" value="TCS_response_regulator"/>
</dbReference>
<dbReference type="Gene3D" id="3.40.50.2300">
    <property type="match status" value="1"/>
</dbReference>
<evidence type="ECO:0000256" key="1">
    <source>
        <dbReference type="PROSITE-ProRule" id="PRU00169"/>
    </source>
</evidence>
<keyword evidence="1" id="KW-0597">Phosphoprotein</keyword>
<name>A0ABT0K0I6_9ACTN</name>
<dbReference type="EMBL" id="JALKFT010000014">
    <property type="protein sequence ID" value="MCK9877044.1"/>
    <property type="molecule type" value="Genomic_DNA"/>
</dbReference>
<proteinExistence type="predicted"/>
<dbReference type="Proteomes" id="UP001201873">
    <property type="component" value="Unassembled WGS sequence"/>
</dbReference>
<feature type="domain" description="Response regulatory" evidence="2">
    <location>
        <begin position="1"/>
        <end position="113"/>
    </location>
</feature>
<dbReference type="SMART" id="SM00448">
    <property type="entry name" value="REC"/>
    <property type="match status" value="1"/>
</dbReference>
<feature type="modified residue" description="4-aspartylphosphate" evidence="1">
    <location>
        <position position="46"/>
    </location>
</feature>
<evidence type="ECO:0000259" key="2">
    <source>
        <dbReference type="PROSITE" id="PS50110"/>
    </source>
</evidence>
<evidence type="ECO:0000313" key="4">
    <source>
        <dbReference type="Proteomes" id="UP001201873"/>
    </source>
</evidence>
<organism evidence="3 4">
    <name type="scientific">Frankia umida</name>
    <dbReference type="NCBI Taxonomy" id="573489"/>
    <lineage>
        <taxon>Bacteria</taxon>
        <taxon>Bacillati</taxon>
        <taxon>Actinomycetota</taxon>
        <taxon>Actinomycetes</taxon>
        <taxon>Frankiales</taxon>
        <taxon>Frankiaceae</taxon>
        <taxon>Frankia</taxon>
    </lineage>
</organism>
<accession>A0ABT0K0I6</accession>
<dbReference type="PANTHER" id="PTHR44520">
    <property type="entry name" value="RESPONSE REGULATOR RCP1-RELATED"/>
    <property type="match status" value="1"/>
</dbReference>
<dbReference type="InterPro" id="IPR001789">
    <property type="entry name" value="Sig_transdc_resp-reg_receiver"/>
</dbReference>
<reference evidence="3 4" key="1">
    <citation type="submission" date="2022-04" db="EMBL/GenBank/DDBJ databases">
        <title>Genome diversity in the genus Frankia.</title>
        <authorList>
            <person name="Carlos-Shanley C."/>
            <person name="Hahn D."/>
        </authorList>
    </citation>
    <scope>NUCLEOTIDE SEQUENCE [LARGE SCALE GENOMIC DNA]</scope>
    <source>
        <strain evidence="3 4">Ag45/Mut15</strain>
    </source>
</reference>
<dbReference type="SUPFAM" id="SSF52172">
    <property type="entry name" value="CheY-like"/>
    <property type="match status" value="1"/>
</dbReference>
<protein>
    <submittedName>
        <fullName evidence="3">Response regulator</fullName>
    </submittedName>
</protein>
<sequence length="146" mass="15771">MVEIVLADQGVPARLRVVTDGVSALAYLRGAVSAAPTSRPSLILLDLHLPRQDGRALLAELKADAKLRSIPVVVLTGSASSADITACYDLQASAFVTKPTDLHQFAHVIRRIERFFLTEVRLPIQGSSEQSSTVGRTTAPFDRHAR</sequence>
<dbReference type="PROSITE" id="PS50110">
    <property type="entry name" value="RESPONSE_REGULATORY"/>
    <property type="match status" value="1"/>
</dbReference>
<gene>
    <name evidence="3" type="ORF">MXD59_14895</name>
</gene>